<protein>
    <submittedName>
        <fullName evidence="1">Uncharacterized protein</fullName>
    </submittedName>
</protein>
<proteinExistence type="predicted"/>
<evidence type="ECO:0000313" key="1">
    <source>
        <dbReference type="EMBL" id="QRN76181.1"/>
    </source>
</evidence>
<dbReference type="EMBL" id="MW390530">
    <property type="protein sequence ID" value="QRN76181.1"/>
    <property type="molecule type" value="Genomic_DNA"/>
</dbReference>
<name>A0A891ZWF3_ECOLX</name>
<sequence length="42" mass="4777">MWLSLLKSRRIDINAPLVDTFRTVAKSTVGIGVPIAQWRIPR</sequence>
<geneLocation type="plasmid" evidence="1">
    <name>pESBL3215</name>
</geneLocation>
<keyword evidence="1" id="KW-0614">Plasmid</keyword>
<organism evidence="1">
    <name type="scientific">Escherichia coli</name>
    <dbReference type="NCBI Taxonomy" id="562"/>
    <lineage>
        <taxon>Bacteria</taxon>
        <taxon>Pseudomonadati</taxon>
        <taxon>Pseudomonadota</taxon>
        <taxon>Gammaproteobacteria</taxon>
        <taxon>Enterobacterales</taxon>
        <taxon>Enterobacteriaceae</taxon>
        <taxon>Escherichia</taxon>
    </lineage>
</organism>
<accession>A0A891ZWF3</accession>
<reference evidence="1" key="1">
    <citation type="journal article" date="2021" name="Sci. Rep.">
        <title>Antibiotic resistance plasmid composition and architecture in Escherichia coli isolates from meat.</title>
        <authorList>
            <person name="Darphorn T.S."/>
            <person name="Bel K."/>
            <person name="Koenders-van Sint Anneland B.B."/>
            <person name="Brul S."/>
            <person name="Ter Kuile B.H."/>
        </authorList>
    </citation>
    <scope>NUCLEOTIDE SEQUENCE</scope>
    <source>
        <strain evidence="1">ESBL3215</strain>
    </source>
</reference>
<dbReference type="AlphaFoldDB" id="A0A891ZWF3"/>